<sequence>MTTLVSLLLFLILSSSTVTRAQERAPHGLAYESPMAISPEAYDFFHPDTQPQRGNAPCFSPECSTLPEAATVLSTPAHESTAPPDASKKRLGAGSIASIPIGLVFALLAGVGVYYVVMTRQTNAARAKAAQQLQPAV</sequence>
<keyword evidence="1" id="KW-1133">Transmembrane helix</keyword>
<feature type="chain" id="PRO_5001654870" description="Transmembrane protein" evidence="2">
    <location>
        <begin position="22"/>
        <end position="137"/>
    </location>
</feature>
<dbReference type="OMA" id="AYESPMA"/>
<accession>A0A068UFR4</accession>
<dbReference type="FunCoup" id="A0A068UFR4">
    <property type="interactions" value="391"/>
</dbReference>
<keyword evidence="1" id="KW-0472">Membrane</keyword>
<dbReference type="PANTHER" id="PTHR35718">
    <property type="entry name" value="EXPRESSED PROTEIN"/>
    <property type="match status" value="1"/>
</dbReference>
<evidence type="ECO:0000313" key="4">
    <source>
        <dbReference type="Proteomes" id="UP000295252"/>
    </source>
</evidence>
<proteinExistence type="predicted"/>
<keyword evidence="2" id="KW-0732">Signal</keyword>
<keyword evidence="1" id="KW-0812">Transmembrane</keyword>
<dbReference type="AlphaFoldDB" id="A0A068UFR4"/>
<dbReference type="EMBL" id="HG739108">
    <property type="protein sequence ID" value="CDP07112.1"/>
    <property type="molecule type" value="Genomic_DNA"/>
</dbReference>
<protein>
    <recommendedName>
        <fullName evidence="5">Transmembrane protein</fullName>
    </recommendedName>
</protein>
<feature type="transmembrane region" description="Helical" evidence="1">
    <location>
        <begin position="96"/>
        <end position="117"/>
    </location>
</feature>
<reference evidence="4" key="1">
    <citation type="journal article" date="2014" name="Science">
        <title>The coffee genome provides insight into the convergent evolution of caffeine biosynthesis.</title>
        <authorList>
            <person name="Denoeud F."/>
            <person name="Carretero-Paulet L."/>
            <person name="Dereeper A."/>
            <person name="Droc G."/>
            <person name="Guyot R."/>
            <person name="Pietrella M."/>
            <person name="Zheng C."/>
            <person name="Alberti A."/>
            <person name="Anthony F."/>
            <person name="Aprea G."/>
            <person name="Aury J.M."/>
            <person name="Bento P."/>
            <person name="Bernard M."/>
            <person name="Bocs S."/>
            <person name="Campa C."/>
            <person name="Cenci A."/>
            <person name="Combes M.C."/>
            <person name="Crouzillat D."/>
            <person name="Da Silva C."/>
            <person name="Daddiego L."/>
            <person name="De Bellis F."/>
            <person name="Dussert S."/>
            <person name="Garsmeur O."/>
            <person name="Gayraud T."/>
            <person name="Guignon V."/>
            <person name="Jahn K."/>
            <person name="Jamilloux V."/>
            <person name="Joet T."/>
            <person name="Labadie K."/>
            <person name="Lan T."/>
            <person name="Leclercq J."/>
            <person name="Lepelley M."/>
            <person name="Leroy T."/>
            <person name="Li L.T."/>
            <person name="Librado P."/>
            <person name="Lopez L."/>
            <person name="Munoz A."/>
            <person name="Noel B."/>
            <person name="Pallavicini A."/>
            <person name="Perrotta G."/>
            <person name="Poncet V."/>
            <person name="Pot D."/>
            <person name="Priyono X."/>
            <person name="Rigoreau M."/>
            <person name="Rouard M."/>
            <person name="Rozas J."/>
            <person name="Tranchant-Dubreuil C."/>
            <person name="VanBuren R."/>
            <person name="Zhang Q."/>
            <person name="Andrade A.C."/>
            <person name="Argout X."/>
            <person name="Bertrand B."/>
            <person name="de Kochko A."/>
            <person name="Graziosi G."/>
            <person name="Henry R.J."/>
            <person name="Jayarama X."/>
            <person name="Ming R."/>
            <person name="Nagai C."/>
            <person name="Rounsley S."/>
            <person name="Sankoff D."/>
            <person name="Giuliano G."/>
            <person name="Albert V.A."/>
            <person name="Wincker P."/>
            <person name="Lashermes P."/>
        </authorList>
    </citation>
    <scope>NUCLEOTIDE SEQUENCE [LARGE SCALE GENOMIC DNA]</scope>
    <source>
        <strain evidence="4">cv. DH200-94</strain>
    </source>
</reference>
<evidence type="ECO:0000256" key="2">
    <source>
        <dbReference type="SAM" id="SignalP"/>
    </source>
</evidence>
<keyword evidence="4" id="KW-1185">Reference proteome</keyword>
<dbReference type="PANTHER" id="PTHR35718:SF1">
    <property type="entry name" value="EXPRESSED PROTEIN"/>
    <property type="match status" value="1"/>
</dbReference>
<dbReference type="PhylomeDB" id="A0A068UFR4"/>
<gene>
    <name evidence="3" type="ORF">GSCOC_T00024230001</name>
</gene>
<evidence type="ECO:0000313" key="3">
    <source>
        <dbReference type="EMBL" id="CDP07112.1"/>
    </source>
</evidence>
<evidence type="ECO:0000256" key="1">
    <source>
        <dbReference type="SAM" id="Phobius"/>
    </source>
</evidence>
<dbReference type="Gramene" id="CDP07112">
    <property type="protein sequence ID" value="CDP07112"/>
    <property type="gene ID" value="GSCOC_T00024230001"/>
</dbReference>
<dbReference type="STRING" id="49390.A0A068UFR4"/>
<dbReference type="InParanoid" id="A0A068UFR4"/>
<evidence type="ECO:0008006" key="5">
    <source>
        <dbReference type="Google" id="ProtNLM"/>
    </source>
</evidence>
<feature type="signal peptide" evidence="2">
    <location>
        <begin position="1"/>
        <end position="21"/>
    </location>
</feature>
<organism evidence="3 4">
    <name type="scientific">Coffea canephora</name>
    <name type="common">Robusta coffee</name>
    <dbReference type="NCBI Taxonomy" id="49390"/>
    <lineage>
        <taxon>Eukaryota</taxon>
        <taxon>Viridiplantae</taxon>
        <taxon>Streptophyta</taxon>
        <taxon>Embryophyta</taxon>
        <taxon>Tracheophyta</taxon>
        <taxon>Spermatophyta</taxon>
        <taxon>Magnoliopsida</taxon>
        <taxon>eudicotyledons</taxon>
        <taxon>Gunneridae</taxon>
        <taxon>Pentapetalae</taxon>
        <taxon>asterids</taxon>
        <taxon>lamiids</taxon>
        <taxon>Gentianales</taxon>
        <taxon>Rubiaceae</taxon>
        <taxon>Ixoroideae</taxon>
        <taxon>Gardenieae complex</taxon>
        <taxon>Bertiereae - Coffeeae clade</taxon>
        <taxon>Coffeeae</taxon>
        <taxon>Coffea</taxon>
    </lineage>
</organism>
<name>A0A068UFR4_COFCA</name>
<dbReference type="Proteomes" id="UP000295252">
    <property type="component" value="Chromosome I"/>
</dbReference>
<dbReference type="OrthoDB" id="1929763at2759"/>